<reference evidence="1 2" key="1">
    <citation type="journal article" date="2013" name="Genome Announc.">
        <title>Complete genome sequence of Simiduia agarivorans SA1(T), a marine bacterium able to degrade a variety of polysaccharides.</title>
        <authorList>
            <person name="Lin S.Y."/>
            <person name="Shieh W.Y."/>
            <person name="Chen J.S."/>
            <person name="Tang S.L."/>
        </authorList>
    </citation>
    <scope>NUCLEOTIDE SEQUENCE [LARGE SCALE GENOMIC DNA]</scope>
    <source>
        <strain evidence="2">DSM 21679 / JCM 13881 / BCRC 17597 / SA1</strain>
    </source>
</reference>
<dbReference type="EMBL" id="CP003746">
    <property type="protein sequence ID" value="AFV00860.1"/>
    <property type="molecule type" value="Genomic_DNA"/>
</dbReference>
<dbReference type="GO" id="GO:0008237">
    <property type="term" value="F:metallopeptidase activity"/>
    <property type="evidence" value="ECO:0007669"/>
    <property type="project" value="InterPro"/>
</dbReference>
<evidence type="ECO:0008006" key="3">
    <source>
        <dbReference type="Google" id="ProtNLM"/>
    </source>
</evidence>
<accession>K4KNV4</accession>
<dbReference type="AlphaFoldDB" id="K4KNV4"/>
<evidence type="ECO:0000313" key="1">
    <source>
        <dbReference type="EMBL" id="AFV00860.1"/>
    </source>
</evidence>
<organism evidence="1 2">
    <name type="scientific">Simiduia agarivorans (strain DSM 21679 / JCM 13881 / BCRC 17597 / SA1)</name>
    <dbReference type="NCBI Taxonomy" id="1117647"/>
    <lineage>
        <taxon>Bacteria</taxon>
        <taxon>Pseudomonadati</taxon>
        <taxon>Pseudomonadota</taxon>
        <taxon>Gammaproteobacteria</taxon>
        <taxon>Cellvibrionales</taxon>
        <taxon>Cellvibrionaceae</taxon>
        <taxon>Simiduia</taxon>
    </lineage>
</organism>
<dbReference type="SUPFAM" id="SSF55486">
    <property type="entry name" value="Metalloproteases ('zincins'), catalytic domain"/>
    <property type="match status" value="1"/>
</dbReference>
<proteinExistence type="predicted"/>
<dbReference type="KEGG" id="saga:M5M_18655"/>
<gene>
    <name evidence="1" type="ordered locus">M5M_18655</name>
</gene>
<dbReference type="STRING" id="1117647.M5M_18655"/>
<evidence type="ECO:0000313" key="2">
    <source>
        <dbReference type="Proteomes" id="UP000000466"/>
    </source>
</evidence>
<dbReference type="HOGENOM" id="CLU_986590_0_0_6"/>
<keyword evidence="2" id="KW-1185">Reference proteome</keyword>
<sequence length="282" mass="32472">MPSLSAADTVLRCEDPKGRPIFTDDPRRCRNKPTESVAVEVHNSHGQYGLTASKEYYNYANRALIQLDDYRLNIWVEREMLERDPQMTHAAAKRLQAAVNTALLRIPASHRSDFDGIRYYLFGGTHSSYGGKDRGLWYFPVNNRISARFDNAIVINSAANYLAISDQWALAGAIHELAHAFNHYHWRRLSRAQKAAFENTLANKRYLDLAAEGGRRVAKAYALTNQKEYFAELSVLFFAHHHAFPYDRPGLERYDPEGYALMERAWLTKETEQTVSTRQNRW</sequence>
<dbReference type="InterPro" id="IPR024079">
    <property type="entry name" value="MetalloPept_cat_dom_sf"/>
</dbReference>
<dbReference type="OrthoDB" id="5702724at2"/>
<name>K4KNV4_SIMAS</name>
<dbReference type="eggNOG" id="COG0222">
    <property type="taxonomic scope" value="Bacteria"/>
</dbReference>
<dbReference type="Proteomes" id="UP000000466">
    <property type="component" value="Chromosome"/>
</dbReference>
<dbReference type="Gene3D" id="3.40.390.10">
    <property type="entry name" value="Collagenase (Catalytic Domain)"/>
    <property type="match status" value="1"/>
</dbReference>
<dbReference type="RefSeq" id="WP_015049010.1">
    <property type="nucleotide sequence ID" value="NC_018868.3"/>
</dbReference>
<protein>
    <recommendedName>
        <fullName evidence="3">DUF4124 domain-containing protein</fullName>
    </recommendedName>
</protein>